<dbReference type="RefSeq" id="WP_077807279.1">
    <property type="nucleotide sequence ID" value="NZ_BJXS01000003.1"/>
</dbReference>
<dbReference type="EMBL" id="CP014691">
    <property type="protein sequence ID" value="AQS88258.1"/>
    <property type="molecule type" value="Genomic_DNA"/>
</dbReference>
<protein>
    <submittedName>
        <fullName evidence="2">Uncharacterized protein</fullName>
    </submittedName>
</protein>
<feature type="transmembrane region" description="Helical" evidence="1">
    <location>
        <begin position="12"/>
        <end position="34"/>
    </location>
</feature>
<keyword evidence="1" id="KW-0812">Transmembrane</keyword>
<evidence type="ECO:0000313" key="2">
    <source>
        <dbReference type="EMBL" id="AQS88258.1"/>
    </source>
</evidence>
<name>A0A1U9KR05_9PROT</name>
<dbReference type="KEGG" id="nch:A0U93_10255"/>
<keyword evidence="3" id="KW-1185">Reference proteome</keyword>
<dbReference type="AlphaFoldDB" id="A0A1U9KR05"/>
<gene>
    <name evidence="2" type="ORF">A0U93_10255</name>
</gene>
<accession>A0A1U9KR05</accession>
<sequence>MYHHVHIGGGFVLLSVLSLCLLILAITAPIMIGARSKRNSAERMRRLSAEIEESRARRVERRVRYAEDCAGGAQLTAHRVNVSGRPGQTAASSPRGFASRADDMGMMRQASPVAPSSPVVVQSGSSATGLVEGLVIGDLLGSMGHDRSEIVTEHTIESVSPSWDPIPTGDSGGGFFSFDSSPSYDCGGGSSFDSGGSFDCSF</sequence>
<keyword evidence="1" id="KW-0472">Membrane</keyword>
<reference evidence="2 3" key="1">
    <citation type="submission" date="2016-03" db="EMBL/GenBank/DDBJ databases">
        <title>Acetic acid bacteria sequencing.</title>
        <authorList>
            <person name="Brandt J."/>
            <person name="Jakob F."/>
            <person name="Vogel R.F."/>
        </authorList>
    </citation>
    <scope>NUCLEOTIDE SEQUENCE [LARGE SCALE GENOMIC DNA]</scope>
    <source>
        <strain evidence="2 3">NBRC 101099</strain>
    </source>
</reference>
<keyword evidence="1" id="KW-1133">Transmembrane helix</keyword>
<organism evidence="2 3">
    <name type="scientific">Neoasaia chiangmaiensis</name>
    <dbReference type="NCBI Taxonomy" id="320497"/>
    <lineage>
        <taxon>Bacteria</taxon>
        <taxon>Pseudomonadati</taxon>
        <taxon>Pseudomonadota</taxon>
        <taxon>Alphaproteobacteria</taxon>
        <taxon>Acetobacterales</taxon>
        <taxon>Acetobacteraceae</taxon>
        <taxon>Neoasaia</taxon>
    </lineage>
</organism>
<evidence type="ECO:0000313" key="3">
    <source>
        <dbReference type="Proteomes" id="UP000188604"/>
    </source>
</evidence>
<dbReference type="Proteomes" id="UP000188604">
    <property type="component" value="Chromosome"/>
</dbReference>
<proteinExistence type="predicted"/>
<dbReference type="STRING" id="320497.A0U93_10255"/>
<evidence type="ECO:0000256" key="1">
    <source>
        <dbReference type="SAM" id="Phobius"/>
    </source>
</evidence>